<dbReference type="GO" id="GO:0004602">
    <property type="term" value="F:glutathione peroxidase activity"/>
    <property type="evidence" value="ECO:0007669"/>
    <property type="project" value="TreeGrafter"/>
</dbReference>
<dbReference type="PANTHER" id="PTHR42943:SF2">
    <property type="entry name" value="GLUTATHIONE S-TRANSFERASE KAPPA 1"/>
    <property type="match status" value="1"/>
</dbReference>
<dbReference type="GO" id="GO:0018845">
    <property type="term" value="F:2-hydroxychromene-2-carboxylate isomerase activity"/>
    <property type="evidence" value="ECO:0007669"/>
    <property type="project" value="UniProtKB-UniRule"/>
</dbReference>
<dbReference type="RefSeq" id="WP_126008400.1">
    <property type="nucleotide sequence ID" value="NZ_CP032509.1"/>
</dbReference>
<dbReference type="Proteomes" id="UP000268192">
    <property type="component" value="Chromosome"/>
</dbReference>
<keyword evidence="1 4" id="KW-0413">Isomerase</keyword>
<evidence type="ECO:0000313" key="5">
    <source>
        <dbReference type="Proteomes" id="UP000268192"/>
    </source>
</evidence>
<dbReference type="EMBL" id="CP032509">
    <property type="protein sequence ID" value="AZN70787.1"/>
    <property type="molecule type" value="Genomic_DNA"/>
</dbReference>
<dbReference type="GO" id="GO:1901170">
    <property type="term" value="P:naphthalene catabolic process"/>
    <property type="evidence" value="ECO:0007669"/>
    <property type="project" value="InterPro"/>
</dbReference>
<dbReference type="Gene3D" id="3.40.30.10">
    <property type="entry name" value="Glutaredoxin"/>
    <property type="match status" value="1"/>
</dbReference>
<dbReference type="Pfam" id="PF01323">
    <property type="entry name" value="DSBA"/>
    <property type="match status" value="1"/>
</dbReference>
<evidence type="ECO:0000256" key="1">
    <source>
        <dbReference type="PIRNR" id="PIRNR006386"/>
    </source>
</evidence>
<evidence type="ECO:0000313" key="4">
    <source>
        <dbReference type="EMBL" id="AZN70787.1"/>
    </source>
</evidence>
<dbReference type="KEGG" id="abaw:D5400_05420"/>
<reference evidence="4 5" key="1">
    <citation type="submission" date="2018-09" db="EMBL/GenBank/DDBJ databases">
        <title>Marinorhizobium profundi gen. nov., sp. nov., isolated from a deep-sea sediment sample from the New Britain Trench and proposal of Marinorhizobiaceae fam. nov. in the order Rhizobiales of the class Alphaproteobacteria.</title>
        <authorList>
            <person name="Cao J."/>
        </authorList>
    </citation>
    <scope>NUCLEOTIDE SEQUENCE [LARGE SCALE GENOMIC DNA]</scope>
    <source>
        <strain evidence="4 5">WS11</strain>
    </source>
</reference>
<dbReference type="GO" id="GO:0006749">
    <property type="term" value="P:glutathione metabolic process"/>
    <property type="evidence" value="ECO:0007669"/>
    <property type="project" value="TreeGrafter"/>
</dbReference>
<dbReference type="InterPro" id="IPR051924">
    <property type="entry name" value="GST_Kappa/NadH"/>
</dbReference>
<dbReference type="InterPro" id="IPR044087">
    <property type="entry name" value="NahD-like"/>
</dbReference>
<dbReference type="CDD" id="cd03022">
    <property type="entry name" value="DsbA_HCCA_Iso"/>
    <property type="match status" value="1"/>
</dbReference>
<evidence type="ECO:0000259" key="3">
    <source>
        <dbReference type="Pfam" id="PF01323"/>
    </source>
</evidence>
<protein>
    <recommendedName>
        <fullName evidence="1">2-hydroxychromene-2-carboxylate isomerase</fullName>
        <ecNumber evidence="1">5.99.1.4</ecNumber>
    </recommendedName>
</protein>
<dbReference type="EC" id="5.99.1.4" evidence="1"/>
<dbReference type="SUPFAM" id="SSF52833">
    <property type="entry name" value="Thioredoxin-like"/>
    <property type="match status" value="1"/>
</dbReference>
<organism evidence="4 5">
    <name type="scientific">Georhizobium profundi</name>
    <dbReference type="NCBI Taxonomy" id="2341112"/>
    <lineage>
        <taxon>Bacteria</taxon>
        <taxon>Pseudomonadati</taxon>
        <taxon>Pseudomonadota</taxon>
        <taxon>Alphaproteobacteria</taxon>
        <taxon>Hyphomicrobiales</taxon>
        <taxon>Rhizobiaceae</taxon>
        <taxon>Georhizobium</taxon>
    </lineage>
</organism>
<dbReference type="InterPro" id="IPR036249">
    <property type="entry name" value="Thioredoxin-like_sf"/>
</dbReference>
<comment type="catalytic activity">
    <reaction evidence="1">
        <text>2-hydroxychromene-2-carboxylate = (3E)-4-(2-hydroxyphenyl)-2-oxobut-3-enoate</text>
        <dbReference type="Rhea" id="RHEA:27401"/>
        <dbReference type="ChEBI" id="CHEBI:59350"/>
        <dbReference type="ChEBI" id="CHEBI:59353"/>
        <dbReference type="EC" id="5.99.1.4"/>
    </reaction>
</comment>
<accession>A0A3Q8XM69</accession>
<gene>
    <name evidence="4" type="ORF">D5400_05420</name>
</gene>
<dbReference type="InterPro" id="IPR001853">
    <property type="entry name" value="DSBA-like_thioredoxin_dom"/>
</dbReference>
<feature type="domain" description="DSBA-like thioredoxin" evidence="3">
    <location>
        <begin position="3"/>
        <end position="196"/>
    </location>
</feature>
<keyword evidence="5" id="KW-1185">Reference proteome</keyword>
<dbReference type="PANTHER" id="PTHR42943">
    <property type="entry name" value="GLUTATHIONE S-TRANSFERASE KAPPA"/>
    <property type="match status" value="1"/>
</dbReference>
<name>A0A3Q8XM69_9HYPH</name>
<dbReference type="AlphaFoldDB" id="A0A3Q8XM69"/>
<dbReference type="OrthoDB" id="5244108at2"/>
<dbReference type="GO" id="GO:0004364">
    <property type="term" value="F:glutathione transferase activity"/>
    <property type="evidence" value="ECO:0007669"/>
    <property type="project" value="TreeGrafter"/>
</dbReference>
<proteinExistence type="inferred from homology"/>
<dbReference type="PIRSF" id="PIRSF006386">
    <property type="entry name" value="HCCAis_GSTk"/>
    <property type="match status" value="1"/>
</dbReference>
<dbReference type="InterPro" id="IPR014440">
    <property type="entry name" value="HCCAis_GSTk"/>
</dbReference>
<sequence length="207" mass="22600">MATIDYYFFGASPFVYLGHKALEEIAAKHGCGIAYKPVDIAAIFGNSGAKPLKERPLARQRYRLLELQRAADRRGLPINLAPRHFPVDATLADQAVIALLDEKQDPSAYMFEIFSAVWAREENISDPAVITRYLNACGFDGDAILSAAQGEDIAARRRQNTQEAIAADAVGVPAYVLNGEVFWGQDRIDDLDRALASGRAPFSAAKS</sequence>
<feature type="active site" description="Nucleophile" evidence="2">
    <location>
        <position position="12"/>
    </location>
</feature>
<comment type="similarity">
    <text evidence="1">Belongs to the GST superfamily. NadH family.</text>
</comment>
<evidence type="ECO:0000256" key="2">
    <source>
        <dbReference type="PIRSR" id="PIRSR006386-1"/>
    </source>
</evidence>